<dbReference type="OMA" id="LKCCQRE"/>
<accession>A0A672PE09</accession>
<dbReference type="PANTHER" id="PTHR15644">
    <property type="entry name" value="OSTEOPETROSIS ASSOCIATED TRANSMEMBRANE PROTEIN 1"/>
    <property type="match status" value="1"/>
</dbReference>
<dbReference type="GO" id="GO:0005829">
    <property type="term" value="C:cytosol"/>
    <property type="evidence" value="ECO:0007669"/>
    <property type="project" value="TreeGrafter"/>
</dbReference>
<feature type="signal peptide" evidence="2">
    <location>
        <begin position="1"/>
        <end position="28"/>
    </location>
</feature>
<keyword evidence="2" id="KW-0732">Signal</keyword>
<dbReference type="Pfam" id="PF09777">
    <property type="entry name" value="OSTMP1"/>
    <property type="match status" value="1"/>
</dbReference>
<gene>
    <name evidence="3" type="primary">ostm1</name>
</gene>
<keyword evidence="1" id="KW-0812">Transmembrane</keyword>
<sequence>MELLTRLTFVSACLFAEWAVTFIAVANCSSSPSEMNGDSALKLPSADIPVAQKSTLGSFYSLSLSSTFPEDLEVNEYCTELLRIYGQRYVTFANCLVTYARPVRVCQNCYTGFNSLEDIYKNISFDKSAPGNVSCHDSLMRSDRLMLLYTLFIKLDEIWTSAECKQCLNEDQDALSNDTLYFMATLNQSLSCFEQYQRNHTELCKDCKTSYKRLNEVYGRMEKNQMLCIDLEDAMNMTQHLWSKNFRCLLPREETVPVIAVSSFMLFLPIIFYLSSFLHSEQKKRKLIHPKRVKSSSSLMNIQDKFS</sequence>
<name>A0A672PE09_SINGR</name>
<dbReference type="InterPro" id="IPR019172">
    <property type="entry name" value="Osteopetrosis-assoc_TM_1"/>
</dbReference>
<evidence type="ECO:0000313" key="4">
    <source>
        <dbReference type="Proteomes" id="UP000472262"/>
    </source>
</evidence>
<feature type="transmembrane region" description="Helical" evidence="1">
    <location>
        <begin position="256"/>
        <end position="278"/>
    </location>
</feature>
<dbReference type="Ensembl" id="ENSSGRT00000065151.1">
    <property type="protein sequence ID" value="ENSSGRP00000061056.1"/>
    <property type="gene ID" value="ENSSGRG00000031700.1"/>
</dbReference>
<dbReference type="Proteomes" id="UP000472262">
    <property type="component" value="Unassembled WGS sequence"/>
</dbReference>
<keyword evidence="1" id="KW-1133">Transmembrane helix</keyword>
<reference evidence="3" key="2">
    <citation type="submission" date="2025-09" db="UniProtKB">
        <authorList>
            <consortium name="Ensembl"/>
        </authorList>
    </citation>
    <scope>IDENTIFICATION</scope>
</reference>
<dbReference type="OrthoDB" id="8021850at2759"/>
<dbReference type="InParanoid" id="A0A672PE09"/>
<keyword evidence="1" id="KW-0472">Membrane</keyword>
<reference evidence="3" key="1">
    <citation type="submission" date="2025-08" db="UniProtKB">
        <authorList>
            <consortium name="Ensembl"/>
        </authorList>
    </citation>
    <scope>IDENTIFICATION</scope>
</reference>
<feature type="chain" id="PRO_5025480468" evidence="2">
    <location>
        <begin position="29"/>
        <end position="307"/>
    </location>
</feature>
<evidence type="ECO:0000256" key="2">
    <source>
        <dbReference type="SAM" id="SignalP"/>
    </source>
</evidence>
<proteinExistence type="predicted"/>
<dbReference type="PANTHER" id="PTHR15644:SF2">
    <property type="entry name" value="OSTEOPETROSIS-ASSOCIATED TRANSMEMBRANE PROTEIN 1"/>
    <property type="match status" value="1"/>
</dbReference>
<keyword evidence="4" id="KW-1185">Reference proteome</keyword>
<protein>
    <submittedName>
        <fullName evidence="3">Osteoclastosis associated transmembrane protein 1</fullName>
    </submittedName>
</protein>
<evidence type="ECO:0000256" key="1">
    <source>
        <dbReference type="SAM" id="Phobius"/>
    </source>
</evidence>
<organism evidence="3 4">
    <name type="scientific">Sinocyclocheilus grahami</name>
    <name type="common">Dianchi golden-line fish</name>
    <name type="synonym">Barbus grahami</name>
    <dbReference type="NCBI Taxonomy" id="75366"/>
    <lineage>
        <taxon>Eukaryota</taxon>
        <taxon>Metazoa</taxon>
        <taxon>Chordata</taxon>
        <taxon>Craniata</taxon>
        <taxon>Vertebrata</taxon>
        <taxon>Euteleostomi</taxon>
        <taxon>Actinopterygii</taxon>
        <taxon>Neopterygii</taxon>
        <taxon>Teleostei</taxon>
        <taxon>Ostariophysi</taxon>
        <taxon>Cypriniformes</taxon>
        <taxon>Cyprinidae</taxon>
        <taxon>Cyprininae</taxon>
        <taxon>Sinocyclocheilus</taxon>
    </lineage>
</organism>
<dbReference type="AlphaFoldDB" id="A0A672PE09"/>
<evidence type="ECO:0000313" key="3">
    <source>
        <dbReference type="Ensembl" id="ENSSGRP00000061056.1"/>
    </source>
</evidence>
<dbReference type="KEGG" id="sgh:107601199"/>